<dbReference type="InterPro" id="IPR032033">
    <property type="entry name" value="Cytochrome_P460"/>
</dbReference>
<dbReference type="RefSeq" id="WP_053379299.1">
    <property type="nucleotide sequence ID" value="NZ_CP011801.1"/>
</dbReference>
<evidence type="ECO:0000313" key="3">
    <source>
        <dbReference type="EMBL" id="ALA58094.1"/>
    </source>
</evidence>
<evidence type="ECO:0000256" key="1">
    <source>
        <dbReference type="SAM" id="SignalP"/>
    </source>
</evidence>
<gene>
    <name evidence="3" type="ORF">NITMOv2_1672</name>
</gene>
<organism evidence="3 4">
    <name type="scientific">Nitrospira moscoviensis</name>
    <dbReference type="NCBI Taxonomy" id="42253"/>
    <lineage>
        <taxon>Bacteria</taxon>
        <taxon>Pseudomonadati</taxon>
        <taxon>Nitrospirota</taxon>
        <taxon>Nitrospiria</taxon>
        <taxon>Nitrospirales</taxon>
        <taxon>Nitrospiraceae</taxon>
        <taxon>Nitrospira</taxon>
    </lineage>
</organism>
<dbReference type="OrthoDB" id="511546at2"/>
<keyword evidence="4" id="KW-1185">Reference proteome</keyword>
<evidence type="ECO:0000259" key="2">
    <source>
        <dbReference type="Pfam" id="PF16694"/>
    </source>
</evidence>
<dbReference type="Pfam" id="PF16694">
    <property type="entry name" value="Cytochrome_P460"/>
    <property type="match status" value="1"/>
</dbReference>
<reference evidence="3 4" key="1">
    <citation type="journal article" date="2015" name="Proc. Natl. Acad. Sci. U.S.A.">
        <title>Expanded metabolic versatility of ubiquitous nitrite-oxidizing bacteria from the genus Nitrospira.</title>
        <authorList>
            <person name="Koch H."/>
            <person name="Lucker S."/>
            <person name="Albertsen M."/>
            <person name="Kitzinger K."/>
            <person name="Herbold C."/>
            <person name="Spieck E."/>
            <person name="Nielsen P.H."/>
            <person name="Wagner M."/>
            <person name="Daims H."/>
        </authorList>
    </citation>
    <scope>NUCLEOTIDE SEQUENCE [LARGE SCALE GENOMIC DNA]</scope>
    <source>
        <strain evidence="3 4">NSP M-1</strain>
    </source>
</reference>
<dbReference type="Gene3D" id="3.50.70.20">
    <property type="entry name" value="Cytochrome P460"/>
    <property type="match status" value="1"/>
</dbReference>
<feature type="signal peptide" evidence="1">
    <location>
        <begin position="1"/>
        <end position="21"/>
    </location>
</feature>
<dbReference type="InterPro" id="IPR038142">
    <property type="entry name" value="Cytochrome_P460_sp"/>
</dbReference>
<sequence>MKKYGMSIVMLGLAAIPLTGAMMSEGEKSFAPNVEPATGAIWVPEDYTEWPTLGTWTHAHTDEKLGEMGPGVHEYHVVYTQPETIAYYQKHRRFPDGAVLVKELLDAKTMAMTTGPAVGHATTIKGWFVLVRDTKGRFKESSLWGDGWAWSLFNADDPRHTVSKNYKTDCIPCHTPARELAPRNAVDADKWIYSFGYPVLQKR</sequence>
<dbReference type="STRING" id="42253.NITMOv2_1672"/>
<dbReference type="PATRIC" id="fig|42253.5.peg.1642"/>
<evidence type="ECO:0000313" key="4">
    <source>
        <dbReference type="Proteomes" id="UP000069205"/>
    </source>
</evidence>
<dbReference type="EMBL" id="CP011801">
    <property type="protein sequence ID" value="ALA58094.1"/>
    <property type="molecule type" value="Genomic_DNA"/>
</dbReference>
<dbReference type="Proteomes" id="UP000069205">
    <property type="component" value="Chromosome"/>
</dbReference>
<protein>
    <submittedName>
        <fullName evidence="3">Putative Cytochrome P460</fullName>
    </submittedName>
</protein>
<dbReference type="KEGG" id="nmv:NITMOv2_1672"/>
<feature type="domain" description="Cytochrome P460" evidence="2">
    <location>
        <begin position="44"/>
        <end position="179"/>
    </location>
</feature>
<keyword evidence="1" id="KW-0732">Signal</keyword>
<dbReference type="AlphaFoldDB" id="A0A0K2GB47"/>
<dbReference type="CDD" id="cd20750">
    <property type="entry name" value="cyt_c_I"/>
    <property type="match status" value="1"/>
</dbReference>
<accession>A0A0K2GB47</accession>
<name>A0A0K2GB47_NITMO</name>
<feature type="chain" id="PRO_5005476692" evidence="1">
    <location>
        <begin position="22"/>
        <end position="203"/>
    </location>
</feature>
<proteinExistence type="predicted"/>